<dbReference type="Gene3D" id="2.40.170.20">
    <property type="entry name" value="TonB-dependent receptor, beta-barrel domain"/>
    <property type="match status" value="1"/>
</dbReference>
<evidence type="ECO:0000256" key="13">
    <source>
        <dbReference type="ARBA" id="ARBA00023237"/>
    </source>
</evidence>
<dbReference type="InterPro" id="IPR000531">
    <property type="entry name" value="Beta-barrel_TonB"/>
</dbReference>
<evidence type="ECO:0000256" key="5">
    <source>
        <dbReference type="ARBA" id="ARBA00022496"/>
    </source>
</evidence>
<evidence type="ECO:0000256" key="9">
    <source>
        <dbReference type="ARBA" id="ARBA00023065"/>
    </source>
</evidence>
<dbReference type="SUPFAM" id="SSF49452">
    <property type="entry name" value="Starch-binding domain-like"/>
    <property type="match status" value="1"/>
</dbReference>
<feature type="chain" id="PRO_5029570679" evidence="16">
    <location>
        <begin position="21"/>
        <end position="808"/>
    </location>
</feature>
<dbReference type="Gene3D" id="2.60.40.1120">
    <property type="entry name" value="Carboxypeptidase-like, regulatory domain"/>
    <property type="match status" value="1"/>
</dbReference>
<dbReference type="GO" id="GO:0009279">
    <property type="term" value="C:cell outer membrane"/>
    <property type="evidence" value="ECO:0007669"/>
    <property type="project" value="UniProtKB-SubCell"/>
</dbReference>
<keyword evidence="13 14" id="KW-0998">Cell outer membrane</keyword>
<dbReference type="Proteomes" id="UP000462014">
    <property type="component" value="Unassembled WGS sequence"/>
</dbReference>
<dbReference type="PANTHER" id="PTHR32552">
    <property type="entry name" value="FERRICHROME IRON RECEPTOR-RELATED"/>
    <property type="match status" value="1"/>
</dbReference>
<keyword evidence="11 14" id="KW-0472">Membrane</keyword>
<dbReference type="SUPFAM" id="SSF56935">
    <property type="entry name" value="Porins"/>
    <property type="match status" value="1"/>
</dbReference>
<protein>
    <submittedName>
        <fullName evidence="19">TonB-dependent siderophore receptor</fullName>
    </submittedName>
</protein>
<comment type="similarity">
    <text evidence="2 14 15">Belongs to the TonB-dependent receptor family.</text>
</comment>
<dbReference type="EMBL" id="WPIK01000005">
    <property type="protein sequence ID" value="MVN21367.1"/>
    <property type="molecule type" value="Genomic_DNA"/>
</dbReference>
<comment type="caution">
    <text evidence="19">The sequence shown here is derived from an EMBL/GenBank/DDBJ whole genome shotgun (WGS) entry which is preliminary data.</text>
</comment>
<dbReference type="Pfam" id="PF00593">
    <property type="entry name" value="TonB_dep_Rec_b-barrel"/>
    <property type="match status" value="1"/>
</dbReference>
<comment type="subcellular location">
    <subcellularLocation>
        <location evidence="1 14">Cell outer membrane</location>
        <topology evidence="1 14">Multi-pass membrane protein</topology>
    </subcellularLocation>
</comment>
<evidence type="ECO:0000256" key="3">
    <source>
        <dbReference type="ARBA" id="ARBA00022448"/>
    </source>
</evidence>
<evidence type="ECO:0000256" key="1">
    <source>
        <dbReference type="ARBA" id="ARBA00004571"/>
    </source>
</evidence>
<reference evidence="19 20" key="1">
    <citation type="submission" date="2019-12" db="EMBL/GenBank/DDBJ databases">
        <title>Mucilaginibacter sp. HMF7410 genome sequencing and assembly.</title>
        <authorList>
            <person name="Kang H."/>
            <person name="Cha I."/>
            <person name="Kim H."/>
            <person name="Joh K."/>
        </authorList>
    </citation>
    <scope>NUCLEOTIDE SEQUENCE [LARGE SCALE GENOMIC DNA]</scope>
    <source>
        <strain evidence="19 20">HMF7410</strain>
    </source>
</reference>
<keyword evidence="5" id="KW-0410">Iron transport</keyword>
<evidence type="ECO:0000259" key="17">
    <source>
        <dbReference type="Pfam" id="PF00593"/>
    </source>
</evidence>
<keyword evidence="8" id="KW-0408">Iron</keyword>
<name>A0A7K1SVV0_9SPHI</name>
<keyword evidence="6 14" id="KW-0812">Transmembrane</keyword>
<keyword evidence="7 16" id="KW-0732">Signal</keyword>
<keyword evidence="12 19" id="KW-0675">Receptor</keyword>
<keyword evidence="10 15" id="KW-0798">TonB box</keyword>
<dbReference type="AlphaFoldDB" id="A0A7K1SVV0"/>
<feature type="domain" description="TonB-dependent receptor-like beta-barrel" evidence="17">
    <location>
        <begin position="306"/>
        <end position="778"/>
    </location>
</feature>
<evidence type="ECO:0000256" key="16">
    <source>
        <dbReference type="SAM" id="SignalP"/>
    </source>
</evidence>
<organism evidence="19 20">
    <name type="scientific">Mucilaginibacter arboris</name>
    <dbReference type="NCBI Taxonomy" id="2682090"/>
    <lineage>
        <taxon>Bacteria</taxon>
        <taxon>Pseudomonadati</taxon>
        <taxon>Bacteroidota</taxon>
        <taxon>Sphingobacteriia</taxon>
        <taxon>Sphingobacteriales</taxon>
        <taxon>Sphingobacteriaceae</taxon>
        <taxon>Mucilaginibacter</taxon>
    </lineage>
</organism>
<dbReference type="GO" id="GO:0030246">
    <property type="term" value="F:carbohydrate binding"/>
    <property type="evidence" value="ECO:0007669"/>
    <property type="project" value="InterPro"/>
</dbReference>
<dbReference type="GO" id="GO:0015344">
    <property type="term" value="F:siderophore uptake transmembrane transporter activity"/>
    <property type="evidence" value="ECO:0007669"/>
    <property type="project" value="TreeGrafter"/>
</dbReference>
<dbReference type="InterPro" id="IPR039426">
    <property type="entry name" value="TonB-dep_rcpt-like"/>
</dbReference>
<dbReference type="RefSeq" id="WP_157565629.1">
    <property type="nucleotide sequence ID" value="NZ_WPIK01000005.1"/>
</dbReference>
<accession>A0A7K1SVV0</accession>
<dbReference type="NCBIfam" id="TIGR01783">
    <property type="entry name" value="TonB-siderophor"/>
    <property type="match status" value="1"/>
</dbReference>
<keyword evidence="3 14" id="KW-0813">Transport</keyword>
<evidence type="ECO:0000256" key="11">
    <source>
        <dbReference type="ARBA" id="ARBA00023136"/>
    </source>
</evidence>
<dbReference type="InterPro" id="IPR012910">
    <property type="entry name" value="Plug_dom"/>
</dbReference>
<dbReference type="Pfam" id="PF13715">
    <property type="entry name" value="CarbopepD_reg_2"/>
    <property type="match status" value="1"/>
</dbReference>
<evidence type="ECO:0000256" key="10">
    <source>
        <dbReference type="ARBA" id="ARBA00023077"/>
    </source>
</evidence>
<keyword evidence="20" id="KW-1185">Reference proteome</keyword>
<keyword evidence="9" id="KW-0406">Ion transport</keyword>
<dbReference type="CDD" id="cd01347">
    <property type="entry name" value="ligand_gated_channel"/>
    <property type="match status" value="1"/>
</dbReference>
<dbReference type="InterPro" id="IPR037066">
    <property type="entry name" value="Plug_dom_sf"/>
</dbReference>
<evidence type="ECO:0000313" key="19">
    <source>
        <dbReference type="EMBL" id="MVN21367.1"/>
    </source>
</evidence>
<dbReference type="InterPro" id="IPR013784">
    <property type="entry name" value="Carb-bd-like_fold"/>
</dbReference>
<evidence type="ECO:0000256" key="12">
    <source>
        <dbReference type="ARBA" id="ARBA00023170"/>
    </source>
</evidence>
<evidence type="ECO:0000256" key="2">
    <source>
        <dbReference type="ARBA" id="ARBA00009810"/>
    </source>
</evidence>
<evidence type="ECO:0000313" key="20">
    <source>
        <dbReference type="Proteomes" id="UP000462014"/>
    </source>
</evidence>
<dbReference type="InterPro" id="IPR036942">
    <property type="entry name" value="Beta-barrel_TonB_sf"/>
</dbReference>
<evidence type="ECO:0000256" key="14">
    <source>
        <dbReference type="PROSITE-ProRule" id="PRU01360"/>
    </source>
</evidence>
<feature type="domain" description="TonB-dependent receptor plug" evidence="18">
    <location>
        <begin position="134"/>
        <end position="233"/>
    </location>
</feature>
<dbReference type="PANTHER" id="PTHR32552:SF68">
    <property type="entry name" value="FERRICHROME OUTER MEMBRANE TRANSPORTER_PHAGE RECEPTOR"/>
    <property type="match status" value="1"/>
</dbReference>
<evidence type="ECO:0000256" key="15">
    <source>
        <dbReference type="RuleBase" id="RU003357"/>
    </source>
</evidence>
<evidence type="ECO:0000259" key="18">
    <source>
        <dbReference type="Pfam" id="PF07715"/>
    </source>
</evidence>
<evidence type="ECO:0000256" key="7">
    <source>
        <dbReference type="ARBA" id="ARBA00022729"/>
    </source>
</evidence>
<evidence type="ECO:0000256" key="6">
    <source>
        <dbReference type="ARBA" id="ARBA00022692"/>
    </source>
</evidence>
<dbReference type="InterPro" id="IPR010105">
    <property type="entry name" value="TonB_sidphr_rcpt"/>
</dbReference>
<dbReference type="PROSITE" id="PS52016">
    <property type="entry name" value="TONB_DEPENDENT_REC_3"/>
    <property type="match status" value="1"/>
</dbReference>
<dbReference type="Gene3D" id="2.170.130.10">
    <property type="entry name" value="TonB-dependent receptor, plug domain"/>
    <property type="match status" value="1"/>
</dbReference>
<proteinExistence type="inferred from homology"/>
<dbReference type="GO" id="GO:0038023">
    <property type="term" value="F:signaling receptor activity"/>
    <property type="evidence" value="ECO:0007669"/>
    <property type="project" value="InterPro"/>
</dbReference>
<dbReference type="GO" id="GO:0015891">
    <property type="term" value="P:siderophore transport"/>
    <property type="evidence" value="ECO:0007669"/>
    <property type="project" value="InterPro"/>
</dbReference>
<dbReference type="Pfam" id="PF07715">
    <property type="entry name" value="Plug"/>
    <property type="match status" value="1"/>
</dbReference>
<gene>
    <name evidence="19" type="ORF">GO621_07435</name>
</gene>
<keyword evidence="4 14" id="KW-1134">Transmembrane beta strand</keyword>
<evidence type="ECO:0000256" key="8">
    <source>
        <dbReference type="ARBA" id="ARBA00023004"/>
    </source>
</evidence>
<sequence length="808" mass="88115">MIKKALLLLPLLFILIYADAQTLTGRISGKIKTSDGQPEHRVTITIKELNKIAFSREDGSYTFNNVKPGTYTLRVSCVGCSNKETTLTVVAEKTVIADFNLAESTSNLKEVNINANKNSNNIPVTLGKAAISPLDLPQSTGIVTSRTIEDQQVNRLGDALRNVSGVSLTQTRGGVSESFSARGYTIGIAGASGSIFRNGVLTNTAGFPDASTLESIEVLKGSSALLYGNTSGGLVINLVTKKPKFDFGGEVAMRYGSYNDYKPMVDVYGPISKNVAFRVIGSYENSGSYRDQVKTKITNFSPSLLFNLGPKTTLLVEGNYFKADLTPDNGVGTLNNGRFIPDVPRSQYINTNWAYSNLEQGTGSATLNHKFNDSWYLNAIGSVQGTSVNSFGSSLPNNVGADGTWNRGLTRAKTYEGDYTGQVNLNGKFKTGFLSHQLLVGTDFAEVLNVTRNFAINGITATNTVYDKINIVDLNEYPVRTDMPNSTDTLRTKSPSYRFGYYAQDLISITDKFKVLAGLRYSIVKTEQTSISNLKTGLDSRGTASTKIDKAFSPKVALIYQPVKTTSVYATYSNNFNTNSTYTDIYGATLKPSTVDQYEAGIKNDLFNGKLTANLSVYRITNSDLAIQAQFDSNGNPNTVSTVREFSGQTKSDGFDIDINGNISKNFYFVAGYGYNYIRYTKTTGSTGSYIVGERLVNSPANTFNGSLFYTFDLPALRGLKLGASAFYTGSRFGGYNNTVNQTQKYSRLIPLSGFTTVDLSAGYAYKRFSLLGKISNIGNTLNYLIHDNYSITPIPPRQFLTTLAYKF</sequence>
<feature type="signal peptide" evidence="16">
    <location>
        <begin position="1"/>
        <end position="20"/>
    </location>
</feature>
<evidence type="ECO:0000256" key="4">
    <source>
        <dbReference type="ARBA" id="ARBA00022452"/>
    </source>
</evidence>